<dbReference type="CDD" id="cd01425">
    <property type="entry name" value="RPS2"/>
    <property type="match status" value="1"/>
</dbReference>
<dbReference type="SUPFAM" id="SSF52313">
    <property type="entry name" value="Ribosomal protein S2"/>
    <property type="match status" value="1"/>
</dbReference>
<evidence type="ECO:0000256" key="1">
    <source>
        <dbReference type="ARBA" id="ARBA00006242"/>
    </source>
</evidence>
<sequence>MPNVPSLVDMLKAGMHFGHSTSRWHPKMNEFIFGARQGRHIINLEETQTRLEDALEYVKGIAARGGVVLFVGTKTQAKDLVKKYADICGMPYVNERWLGGTITNFGQIRKSLKRLGMLKDQRDKGELKKYTKKEQLMLEREIEEMEEKLGGIQYITKVPDALFVVDVRTEKTAIAEANTVNTKVIAICDTNVNPRGITKVIPANDDAVKSIELVCALMADAIKEGKANAAQVSAQKKQVVKKDDN</sequence>
<evidence type="ECO:0000256" key="4">
    <source>
        <dbReference type="ARBA" id="ARBA00035256"/>
    </source>
</evidence>
<comment type="caution">
    <text evidence="6">The sequence shown here is derived from an EMBL/GenBank/DDBJ whole genome shotgun (WGS) entry which is preliminary data.</text>
</comment>
<dbReference type="GO" id="GO:0006412">
    <property type="term" value="P:translation"/>
    <property type="evidence" value="ECO:0007669"/>
    <property type="project" value="UniProtKB-UniRule"/>
</dbReference>
<dbReference type="InterPro" id="IPR023591">
    <property type="entry name" value="Ribosomal_uS2_flav_dom_sf"/>
</dbReference>
<dbReference type="PANTHER" id="PTHR12534:SF0">
    <property type="entry name" value="SMALL RIBOSOMAL SUBUNIT PROTEIN US2M"/>
    <property type="match status" value="1"/>
</dbReference>
<evidence type="ECO:0000313" key="6">
    <source>
        <dbReference type="EMBL" id="PJA45923.1"/>
    </source>
</evidence>
<dbReference type="GO" id="GO:0003735">
    <property type="term" value="F:structural constituent of ribosome"/>
    <property type="evidence" value="ECO:0007669"/>
    <property type="project" value="InterPro"/>
</dbReference>
<gene>
    <name evidence="5 6" type="primary">rpsB</name>
    <name evidence="6" type="ORF">CO174_01335</name>
</gene>
<comment type="similarity">
    <text evidence="1 5">Belongs to the universal ribosomal protein uS2 family.</text>
</comment>
<proteinExistence type="inferred from homology"/>
<keyword evidence="2 5" id="KW-0689">Ribosomal protein</keyword>
<dbReference type="InterPro" id="IPR005706">
    <property type="entry name" value="Ribosomal_uS2_bac/mit/plastid"/>
</dbReference>
<dbReference type="Gene3D" id="3.40.50.10490">
    <property type="entry name" value="Glucose-6-phosphate isomerase like protein, domain 1"/>
    <property type="match status" value="1"/>
</dbReference>
<dbReference type="PRINTS" id="PR00395">
    <property type="entry name" value="RIBOSOMALS2"/>
</dbReference>
<organism evidence="6 7">
    <name type="scientific">Candidatus Uhrbacteria bacterium CG_4_9_14_3_um_filter_50_9</name>
    <dbReference type="NCBI Taxonomy" id="1975035"/>
    <lineage>
        <taxon>Bacteria</taxon>
        <taxon>Candidatus Uhriibacteriota</taxon>
    </lineage>
</organism>
<dbReference type="PANTHER" id="PTHR12534">
    <property type="entry name" value="30S RIBOSOMAL PROTEIN S2 PROKARYOTIC AND ORGANELLAR"/>
    <property type="match status" value="1"/>
</dbReference>
<name>A0A2M7XDI2_9BACT</name>
<dbReference type="NCBIfam" id="TIGR01011">
    <property type="entry name" value="rpsB_bact"/>
    <property type="match status" value="1"/>
</dbReference>
<dbReference type="GO" id="GO:0022627">
    <property type="term" value="C:cytosolic small ribosomal subunit"/>
    <property type="evidence" value="ECO:0007669"/>
    <property type="project" value="TreeGrafter"/>
</dbReference>
<dbReference type="InterPro" id="IPR001865">
    <property type="entry name" value="Ribosomal_uS2"/>
</dbReference>
<evidence type="ECO:0000256" key="3">
    <source>
        <dbReference type="ARBA" id="ARBA00023274"/>
    </source>
</evidence>
<dbReference type="Proteomes" id="UP000229385">
    <property type="component" value="Unassembled WGS sequence"/>
</dbReference>
<evidence type="ECO:0000256" key="2">
    <source>
        <dbReference type="ARBA" id="ARBA00022980"/>
    </source>
</evidence>
<evidence type="ECO:0000313" key="7">
    <source>
        <dbReference type="Proteomes" id="UP000229385"/>
    </source>
</evidence>
<dbReference type="HAMAP" id="MF_00291_B">
    <property type="entry name" value="Ribosomal_uS2_B"/>
    <property type="match status" value="1"/>
</dbReference>
<dbReference type="EMBL" id="PFWU01000016">
    <property type="protein sequence ID" value="PJA45923.1"/>
    <property type="molecule type" value="Genomic_DNA"/>
</dbReference>
<evidence type="ECO:0000256" key="5">
    <source>
        <dbReference type="HAMAP-Rule" id="MF_00291"/>
    </source>
</evidence>
<dbReference type="Pfam" id="PF00318">
    <property type="entry name" value="Ribosomal_S2"/>
    <property type="match status" value="1"/>
</dbReference>
<protein>
    <recommendedName>
        <fullName evidence="4 5">Small ribosomal subunit protein uS2</fullName>
    </recommendedName>
</protein>
<dbReference type="Gene3D" id="1.10.287.610">
    <property type="entry name" value="Helix hairpin bin"/>
    <property type="match status" value="1"/>
</dbReference>
<accession>A0A2M7XDI2</accession>
<keyword evidence="3 5" id="KW-0687">Ribonucleoprotein</keyword>
<reference evidence="7" key="1">
    <citation type="submission" date="2017-09" db="EMBL/GenBank/DDBJ databases">
        <title>Depth-based differentiation of microbial function through sediment-hosted aquifers and enrichment of novel symbionts in the deep terrestrial subsurface.</title>
        <authorList>
            <person name="Probst A.J."/>
            <person name="Ladd B."/>
            <person name="Jarett J.K."/>
            <person name="Geller-Mcgrath D.E."/>
            <person name="Sieber C.M.K."/>
            <person name="Emerson J.B."/>
            <person name="Anantharaman K."/>
            <person name="Thomas B.C."/>
            <person name="Malmstrom R."/>
            <person name="Stieglmeier M."/>
            <person name="Klingl A."/>
            <person name="Woyke T."/>
            <person name="Ryan C.M."/>
            <person name="Banfield J.F."/>
        </authorList>
    </citation>
    <scope>NUCLEOTIDE SEQUENCE [LARGE SCALE GENOMIC DNA]</scope>
</reference>
<dbReference type="AlphaFoldDB" id="A0A2M7XDI2"/>